<feature type="compositionally biased region" description="Low complexity" evidence="1">
    <location>
        <begin position="28"/>
        <end position="108"/>
    </location>
</feature>
<protein>
    <submittedName>
        <fullName evidence="2">Uncharacterized protein</fullName>
    </submittedName>
</protein>
<feature type="compositionally biased region" description="Low complexity" evidence="1">
    <location>
        <begin position="1"/>
        <end position="20"/>
    </location>
</feature>
<reference evidence="3" key="1">
    <citation type="journal article" date="2016" name="Proc. Natl. Acad. Sci. U.S.A.">
        <title>Comparative genomics of biotechnologically important yeasts.</title>
        <authorList>
            <person name="Riley R."/>
            <person name="Haridas S."/>
            <person name="Wolfe K.H."/>
            <person name="Lopes M.R."/>
            <person name="Hittinger C.T."/>
            <person name="Goeker M."/>
            <person name="Salamov A.A."/>
            <person name="Wisecaver J.H."/>
            <person name="Long T.M."/>
            <person name="Calvey C.H."/>
            <person name="Aerts A.L."/>
            <person name="Barry K.W."/>
            <person name="Choi C."/>
            <person name="Clum A."/>
            <person name="Coughlan A.Y."/>
            <person name="Deshpande S."/>
            <person name="Douglass A.P."/>
            <person name="Hanson S.J."/>
            <person name="Klenk H.-P."/>
            <person name="LaButti K.M."/>
            <person name="Lapidus A."/>
            <person name="Lindquist E.A."/>
            <person name="Lipzen A.M."/>
            <person name="Meier-Kolthoff J.P."/>
            <person name="Ohm R.A."/>
            <person name="Otillar R.P."/>
            <person name="Pangilinan J.L."/>
            <person name="Peng Y."/>
            <person name="Rokas A."/>
            <person name="Rosa C.A."/>
            <person name="Scheuner C."/>
            <person name="Sibirny A.A."/>
            <person name="Slot J.C."/>
            <person name="Stielow J.B."/>
            <person name="Sun H."/>
            <person name="Kurtzman C.P."/>
            <person name="Blackwell M."/>
            <person name="Grigoriev I.V."/>
            <person name="Jeffries T.W."/>
        </authorList>
    </citation>
    <scope>NUCLEOTIDE SEQUENCE [LARGE SCALE GENOMIC DNA]</scope>
    <source>
        <strain evidence="3">NRRL Y-1626</strain>
    </source>
</reference>
<dbReference type="OrthoDB" id="3972985at2759"/>
<name>A0A1B7TEI1_9ASCO</name>
<dbReference type="Proteomes" id="UP000092321">
    <property type="component" value="Unassembled WGS sequence"/>
</dbReference>
<evidence type="ECO:0000256" key="1">
    <source>
        <dbReference type="SAM" id="MobiDB-lite"/>
    </source>
</evidence>
<dbReference type="AlphaFoldDB" id="A0A1B7TEI1"/>
<feature type="region of interest" description="Disordered" evidence="1">
    <location>
        <begin position="1"/>
        <end position="108"/>
    </location>
</feature>
<sequence>MSGNNYNNNRVNRNINSNNNNERKGYRDYNNTRYNNNNMNYQSRNQNNNHNGSRFVSSDNSNNRTYYNNNNTNQNDRYNNSYKKPYNNKNTYNSNYHRNNNTTSPNDNYTNYDTTNIPQQNNNTIPQNYRHHQNNQYNNTKFNRNNFNTFTPTKQVNIIDTLINSAMKESLHTDIFERYLNYYKKLLADGTMKEQDVVEKFELLKKSLSYKGNVHDNAASLETKLKEKNSQSKTIATKKCKISKLSYDIAVLHYKNIEDIIVRESKTLDEISLL</sequence>
<evidence type="ECO:0000313" key="2">
    <source>
        <dbReference type="EMBL" id="OBA27131.1"/>
    </source>
</evidence>
<organism evidence="2 3">
    <name type="scientific">Hanseniaspora valbyensis NRRL Y-1626</name>
    <dbReference type="NCBI Taxonomy" id="766949"/>
    <lineage>
        <taxon>Eukaryota</taxon>
        <taxon>Fungi</taxon>
        <taxon>Dikarya</taxon>
        <taxon>Ascomycota</taxon>
        <taxon>Saccharomycotina</taxon>
        <taxon>Saccharomycetes</taxon>
        <taxon>Saccharomycodales</taxon>
        <taxon>Saccharomycodaceae</taxon>
        <taxon>Hanseniaspora</taxon>
    </lineage>
</organism>
<dbReference type="EMBL" id="LXPE01000010">
    <property type="protein sequence ID" value="OBA27131.1"/>
    <property type="molecule type" value="Genomic_DNA"/>
</dbReference>
<proteinExistence type="predicted"/>
<evidence type="ECO:0000313" key="3">
    <source>
        <dbReference type="Proteomes" id="UP000092321"/>
    </source>
</evidence>
<comment type="caution">
    <text evidence="2">The sequence shown here is derived from an EMBL/GenBank/DDBJ whole genome shotgun (WGS) entry which is preliminary data.</text>
</comment>
<keyword evidence="3" id="KW-1185">Reference proteome</keyword>
<accession>A0A1B7TEI1</accession>
<gene>
    <name evidence="2" type="ORF">HANVADRAFT_52441</name>
</gene>